<dbReference type="PANTHER" id="PTHR13593">
    <property type="match status" value="1"/>
</dbReference>
<dbReference type="EMBL" id="LXQA010078273">
    <property type="protein sequence ID" value="MCI10957.1"/>
    <property type="molecule type" value="Genomic_DNA"/>
</dbReference>
<dbReference type="Proteomes" id="UP000265520">
    <property type="component" value="Unassembled WGS sequence"/>
</dbReference>
<dbReference type="Pfam" id="PF26178">
    <property type="entry name" value="PI-PLC_cat"/>
    <property type="match status" value="1"/>
</dbReference>
<dbReference type="GO" id="GO:0006629">
    <property type="term" value="P:lipid metabolic process"/>
    <property type="evidence" value="ECO:0007669"/>
    <property type="project" value="InterPro"/>
</dbReference>
<dbReference type="InterPro" id="IPR051057">
    <property type="entry name" value="PI-PLC_domain"/>
</dbReference>
<dbReference type="InterPro" id="IPR017946">
    <property type="entry name" value="PLC-like_Pdiesterase_TIM-brl"/>
</dbReference>
<sequence>QPAINTLKEVGAFLTENPMEIVTIVIEDYVRTPKALINLFTNAGLDKYWFPVSDMPKRDEDWPTITEMVRTNRRLLVFTSDASKEAEEGIAYQWRELMAISCKQLLDMS</sequence>
<protein>
    <submittedName>
        <fullName evidence="1">PI-PLC X domain-containing protein</fullName>
    </submittedName>
</protein>
<dbReference type="AlphaFoldDB" id="A0A392PH37"/>
<dbReference type="SUPFAM" id="SSF51695">
    <property type="entry name" value="PLC-like phosphodiesterases"/>
    <property type="match status" value="1"/>
</dbReference>
<dbReference type="Gene3D" id="3.20.20.190">
    <property type="entry name" value="Phosphatidylinositol (PI) phosphodiesterase"/>
    <property type="match status" value="1"/>
</dbReference>
<comment type="caution">
    <text evidence="1">The sequence shown here is derived from an EMBL/GenBank/DDBJ whole genome shotgun (WGS) entry which is preliminary data.</text>
</comment>
<keyword evidence="2" id="KW-1185">Reference proteome</keyword>
<evidence type="ECO:0000313" key="1">
    <source>
        <dbReference type="EMBL" id="MCI10957.1"/>
    </source>
</evidence>
<evidence type="ECO:0000313" key="2">
    <source>
        <dbReference type="Proteomes" id="UP000265520"/>
    </source>
</evidence>
<name>A0A392PH37_9FABA</name>
<proteinExistence type="predicted"/>
<accession>A0A392PH37</accession>
<feature type="non-terminal residue" evidence="1">
    <location>
        <position position="1"/>
    </location>
</feature>
<reference evidence="1 2" key="1">
    <citation type="journal article" date="2018" name="Front. Plant Sci.">
        <title>Red Clover (Trifolium pratense) and Zigzag Clover (T. medium) - A Picture of Genomic Similarities and Differences.</title>
        <authorList>
            <person name="Dluhosova J."/>
            <person name="Istvanek J."/>
            <person name="Nedelnik J."/>
            <person name="Repkova J."/>
        </authorList>
    </citation>
    <scope>NUCLEOTIDE SEQUENCE [LARGE SCALE GENOMIC DNA]</scope>
    <source>
        <strain evidence="2">cv. 10/8</strain>
        <tissue evidence="1">Leaf</tissue>
    </source>
</reference>
<dbReference type="GO" id="GO:0008081">
    <property type="term" value="F:phosphoric diester hydrolase activity"/>
    <property type="evidence" value="ECO:0007669"/>
    <property type="project" value="InterPro"/>
</dbReference>
<dbReference type="PANTHER" id="PTHR13593:SF140">
    <property type="entry name" value="PLC-LIKE PHOSPHODIESTERASE"/>
    <property type="match status" value="1"/>
</dbReference>
<organism evidence="1 2">
    <name type="scientific">Trifolium medium</name>
    <dbReference type="NCBI Taxonomy" id="97028"/>
    <lineage>
        <taxon>Eukaryota</taxon>
        <taxon>Viridiplantae</taxon>
        <taxon>Streptophyta</taxon>
        <taxon>Embryophyta</taxon>
        <taxon>Tracheophyta</taxon>
        <taxon>Spermatophyta</taxon>
        <taxon>Magnoliopsida</taxon>
        <taxon>eudicotyledons</taxon>
        <taxon>Gunneridae</taxon>
        <taxon>Pentapetalae</taxon>
        <taxon>rosids</taxon>
        <taxon>fabids</taxon>
        <taxon>Fabales</taxon>
        <taxon>Fabaceae</taxon>
        <taxon>Papilionoideae</taxon>
        <taxon>50 kb inversion clade</taxon>
        <taxon>NPAAA clade</taxon>
        <taxon>Hologalegina</taxon>
        <taxon>IRL clade</taxon>
        <taxon>Trifolieae</taxon>
        <taxon>Trifolium</taxon>
    </lineage>
</organism>